<dbReference type="GO" id="GO:0008081">
    <property type="term" value="F:phosphoric diester hydrolase activity"/>
    <property type="evidence" value="ECO:0007669"/>
    <property type="project" value="InterPro"/>
</dbReference>
<dbReference type="InterPro" id="IPR017946">
    <property type="entry name" value="PLC-like_Pdiesterase_TIM-brl"/>
</dbReference>
<dbReference type="OrthoDB" id="7984201at2759"/>
<dbReference type="AlphaFoldDB" id="A0A178FJK6"/>
<evidence type="ECO:0000256" key="2">
    <source>
        <dbReference type="SAM" id="SignalP"/>
    </source>
</evidence>
<proteinExistence type="predicted"/>
<evidence type="ECO:0000313" key="3">
    <source>
        <dbReference type="EMBL" id="OAL71627.1"/>
    </source>
</evidence>
<dbReference type="Pfam" id="PF26146">
    <property type="entry name" value="PI-PLC_X"/>
    <property type="match status" value="1"/>
</dbReference>
<name>A0A178FJK6_TRIVO</name>
<gene>
    <name evidence="3" type="ORF">A7D00_4532</name>
</gene>
<dbReference type="EMBL" id="LHPN01000006">
    <property type="protein sequence ID" value="OAL71627.1"/>
    <property type="molecule type" value="Genomic_DNA"/>
</dbReference>
<feature type="chain" id="PRO_5008086300" description="PLC-like phosphodiesterase" evidence="2">
    <location>
        <begin position="24"/>
        <end position="457"/>
    </location>
</feature>
<dbReference type="PANTHER" id="PTHR13593">
    <property type="match status" value="1"/>
</dbReference>
<evidence type="ECO:0008006" key="5">
    <source>
        <dbReference type="Google" id="ProtNLM"/>
    </source>
</evidence>
<accession>A0A178FJK6</accession>
<organism evidence="3 4">
    <name type="scientific">Trichophyton violaceum</name>
    <dbReference type="NCBI Taxonomy" id="34388"/>
    <lineage>
        <taxon>Eukaryota</taxon>
        <taxon>Fungi</taxon>
        <taxon>Dikarya</taxon>
        <taxon>Ascomycota</taxon>
        <taxon>Pezizomycotina</taxon>
        <taxon>Eurotiomycetes</taxon>
        <taxon>Eurotiomycetidae</taxon>
        <taxon>Onygenales</taxon>
        <taxon>Arthrodermataceae</taxon>
        <taxon>Trichophyton</taxon>
    </lineage>
</organism>
<keyword evidence="4" id="KW-1185">Reference proteome</keyword>
<protein>
    <recommendedName>
        <fullName evidence="5">PLC-like phosphodiesterase</fullName>
    </recommendedName>
</protein>
<dbReference type="PANTHER" id="PTHR13593:SF140">
    <property type="entry name" value="PLC-LIKE PHOSPHODIESTERASE"/>
    <property type="match status" value="1"/>
</dbReference>
<dbReference type="GO" id="GO:0006629">
    <property type="term" value="P:lipid metabolic process"/>
    <property type="evidence" value="ECO:0007669"/>
    <property type="project" value="InterPro"/>
</dbReference>
<evidence type="ECO:0000313" key="4">
    <source>
        <dbReference type="Proteomes" id="UP000243519"/>
    </source>
</evidence>
<evidence type="ECO:0000256" key="1">
    <source>
        <dbReference type="SAM" id="MobiDB-lite"/>
    </source>
</evidence>
<keyword evidence="2" id="KW-0732">Signal</keyword>
<sequence>MEILLLVLGAVVAGLLCPVRTAAEATITLTGSDIPTSISIHHGTPTGSSELSQSTFSSSSTNSSDSLYTTTSASYTLLVGSHTTSTVTANETTLSGNATATETSRAPQPTNTRPCNGYAEFCARSYGNITQVAAHNSPFVRPGNIASNQELDVLTQLNDGIRMLQFQTHQVNGTIYLCHSSCDLLNAGTLESYLKKVADWLRDNPYDVVSLLIGNGDFIKVKNFTAPIQSSGLIDHIYTPKNHSIALNDWPTLSEIILSGKRAMVFMDYEANHDEVPYILDEFTYIWETPFSPTDRNFPCDIQRPPGLNEADARKRMYIANHNLNLEISIAGANILVPNTVLLNETNAVSGFGSMGAMAGNCTGTSSLPPTRYSIYLHRLEKWNRPPNLLLVDYYNIGNVNGSVFQVAAKLNNVTYNGKCCGRTTSLASESLIARLSGKLEMIYSMIVINILVMTIL</sequence>
<feature type="compositionally biased region" description="Low complexity" evidence="1">
    <location>
        <begin position="46"/>
        <end position="65"/>
    </location>
</feature>
<comment type="caution">
    <text evidence="3">The sequence shown here is derived from an EMBL/GenBank/DDBJ whole genome shotgun (WGS) entry which is preliminary data.</text>
</comment>
<feature type="signal peptide" evidence="2">
    <location>
        <begin position="1"/>
        <end position="23"/>
    </location>
</feature>
<dbReference type="SUPFAM" id="SSF51695">
    <property type="entry name" value="PLC-like phosphodiesterases"/>
    <property type="match status" value="1"/>
</dbReference>
<feature type="region of interest" description="Disordered" evidence="1">
    <location>
        <begin position="34"/>
        <end position="65"/>
    </location>
</feature>
<dbReference type="InterPro" id="IPR051057">
    <property type="entry name" value="PI-PLC_domain"/>
</dbReference>
<feature type="region of interest" description="Disordered" evidence="1">
    <location>
        <begin position="90"/>
        <end position="112"/>
    </location>
</feature>
<dbReference type="Gene3D" id="3.20.20.190">
    <property type="entry name" value="Phosphatidylinositol (PI) phosphodiesterase"/>
    <property type="match status" value="1"/>
</dbReference>
<dbReference type="Proteomes" id="UP000243519">
    <property type="component" value="Unassembled WGS sequence"/>
</dbReference>
<reference evidence="3 4" key="1">
    <citation type="submission" date="2016-05" db="EMBL/GenBank/DDBJ databases">
        <title>Genome sequencing of Trichophyton violaceum CMCC(F)T3l isolated from hair.</title>
        <authorList>
            <person name="Zhan P."/>
            <person name="Tao Y."/>
            <person name="Liu W."/>
        </authorList>
    </citation>
    <scope>NUCLEOTIDE SEQUENCE [LARGE SCALE GENOMIC DNA]</scope>
    <source>
        <strain evidence="4">CMCC(F)T3l</strain>
    </source>
</reference>